<protein>
    <submittedName>
        <fullName evidence="1">Uncharacterized protein</fullName>
    </submittedName>
</protein>
<proteinExistence type="predicted"/>
<dbReference type="AlphaFoldDB" id="A0A368T5F7"/>
<evidence type="ECO:0000313" key="1">
    <source>
        <dbReference type="EMBL" id="RCV58572.1"/>
    </source>
</evidence>
<accession>A0A368T5F7</accession>
<evidence type="ECO:0000313" key="2">
    <source>
        <dbReference type="Proteomes" id="UP000253318"/>
    </source>
</evidence>
<gene>
    <name evidence="1" type="ORF">DEF24_13050</name>
</gene>
<reference evidence="1 2" key="1">
    <citation type="submission" date="2018-04" db="EMBL/GenBank/DDBJ databases">
        <title>Novel actinobacteria from marine sediment.</title>
        <authorList>
            <person name="Ng Z.Y."/>
            <person name="Tan G.Y.A."/>
        </authorList>
    </citation>
    <scope>NUCLEOTIDE SEQUENCE [LARGE SCALE GENOMIC DNA]</scope>
    <source>
        <strain evidence="1 2">TPS81</strain>
    </source>
</reference>
<keyword evidence="2" id="KW-1185">Reference proteome</keyword>
<dbReference type="EMBL" id="QEIN01000091">
    <property type="protein sequence ID" value="RCV58572.1"/>
    <property type="molecule type" value="Genomic_DNA"/>
</dbReference>
<comment type="caution">
    <text evidence="1">The sequence shown here is derived from an EMBL/GenBank/DDBJ whole genome shotgun (WGS) entry which is preliminary data.</text>
</comment>
<dbReference type="Proteomes" id="UP000253318">
    <property type="component" value="Unassembled WGS sequence"/>
</dbReference>
<organism evidence="1 2">
    <name type="scientific">Marinitenerispora sediminis</name>
    <dbReference type="NCBI Taxonomy" id="1931232"/>
    <lineage>
        <taxon>Bacteria</taxon>
        <taxon>Bacillati</taxon>
        <taxon>Actinomycetota</taxon>
        <taxon>Actinomycetes</taxon>
        <taxon>Streptosporangiales</taxon>
        <taxon>Nocardiopsidaceae</taxon>
        <taxon>Marinitenerispora</taxon>
    </lineage>
</organism>
<sequence>MGMPAELEMEIVKLLYNEAEEVGWTYLPDSERTASYNRWADDPRIGGRMSLFLKTAQERRVWIKDGPMKEYARAIYGVGKFAPLVANPGSAVNTLVRKALGPDWEPDLSTQEIKPLRVLAYAGEEVTYFTWGPARDLKHLVWAALRAQANGDATPWTLCVVTSFVKALPREERDEHLRIGERCGLRVEHVVGE</sequence>
<name>A0A368T5F7_9ACTN</name>